<comment type="caution">
    <text evidence="2">The sequence shown here is derived from an EMBL/GenBank/DDBJ whole genome shotgun (WGS) entry which is preliminary data.</text>
</comment>
<dbReference type="InterPro" id="IPR036249">
    <property type="entry name" value="Thioredoxin-like_sf"/>
</dbReference>
<dbReference type="RefSeq" id="WP_157460621.1">
    <property type="nucleotide sequence ID" value="NZ_WQLB01000030.1"/>
</dbReference>
<dbReference type="Pfam" id="PF01323">
    <property type="entry name" value="DSBA"/>
    <property type="match status" value="1"/>
</dbReference>
<evidence type="ECO:0000313" key="3">
    <source>
        <dbReference type="Proteomes" id="UP000483286"/>
    </source>
</evidence>
<reference evidence="2 3" key="1">
    <citation type="submission" date="2019-12" db="EMBL/GenBank/DDBJ databases">
        <title>Deinococcus sp. HMF7620 Genome sequencing and assembly.</title>
        <authorList>
            <person name="Kang H."/>
            <person name="Kim H."/>
            <person name="Joh K."/>
        </authorList>
    </citation>
    <scope>NUCLEOTIDE SEQUENCE [LARGE SCALE GENOMIC DNA]</scope>
    <source>
        <strain evidence="2 3">HMF7620</strain>
    </source>
</reference>
<dbReference type="GO" id="GO:0016491">
    <property type="term" value="F:oxidoreductase activity"/>
    <property type="evidence" value="ECO:0007669"/>
    <property type="project" value="InterPro"/>
</dbReference>
<proteinExistence type="predicted"/>
<dbReference type="Gene3D" id="3.40.30.10">
    <property type="entry name" value="Glutaredoxin"/>
    <property type="match status" value="1"/>
</dbReference>
<dbReference type="SUPFAM" id="SSF52833">
    <property type="entry name" value="Thioredoxin-like"/>
    <property type="match status" value="1"/>
</dbReference>
<protein>
    <submittedName>
        <fullName evidence="2">Thioredoxin domain-containing protein</fullName>
    </submittedName>
</protein>
<name>A0A7C9I129_9DEIO</name>
<dbReference type="InterPro" id="IPR001853">
    <property type="entry name" value="DSBA-like_thioredoxin_dom"/>
</dbReference>
<sequence>MTLAFTPSVPGHLRVDIWSDIACPWCYIGKRRLEQALEKFDHREQVEIVWHSFELDPAAPPALPDGMREVLAGKYGRSPAQAQEMMDQVTRVAAADGLDYHFERARLGSTFLAHQLVHHAAAHGQQGPMKERLLRAYLSEGHLMSDVDTLTALAQEIGLDGPQARAALEEGRYAGAVRQDEAHAHALGISGVPFFVLGGRYGVSGAQEAGVLLGALNQAWAEVQPAPLVQLGQPDAECCEDGACAVPGAGAL</sequence>
<dbReference type="PANTHER" id="PTHR13887">
    <property type="entry name" value="GLUTATHIONE S-TRANSFERASE KAPPA"/>
    <property type="match status" value="1"/>
</dbReference>
<accession>A0A7C9I129</accession>
<organism evidence="2 3">
    <name type="scientific">Deinococcus arboris</name>
    <dbReference type="NCBI Taxonomy" id="2682977"/>
    <lineage>
        <taxon>Bacteria</taxon>
        <taxon>Thermotogati</taxon>
        <taxon>Deinococcota</taxon>
        <taxon>Deinococci</taxon>
        <taxon>Deinococcales</taxon>
        <taxon>Deinococcaceae</taxon>
        <taxon>Deinococcus</taxon>
    </lineage>
</organism>
<feature type="domain" description="DSBA-like thioredoxin" evidence="1">
    <location>
        <begin position="14"/>
        <end position="216"/>
    </location>
</feature>
<dbReference type="AlphaFoldDB" id="A0A7C9I129"/>
<evidence type="ECO:0000259" key="1">
    <source>
        <dbReference type="Pfam" id="PF01323"/>
    </source>
</evidence>
<gene>
    <name evidence="2" type="ORF">GO986_17675</name>
</gene>
<dbReference type="CDD" id="cd03024">
    <property type="entry name" value="DsbA_FrnE"/>
    <property type="match status" value="1"/>
</dbReference>
<evidence type="ECO:0000313" key="2">
    <source>
        <dbReference type="EMBL" id="MVN88568.1"/>
    </source>
</evidence>
<keyword evidence="3" id="KW-1185">Reference proteome</keyword>
<dbReference type="EMBL" id="WQLB01000030">
    <property type="protein sequence ID" value="MVN88568.1"/>
    <property type="molecule type" value="Genomic_DNA"/>
</dbReference>
<dbReference type="PANTHER" id="PTHR13887:SF41">
    <property type="entry name" value="THIOREDOXIN SUPERFAMILY PROTEIN"/>
    <property type="match status" value="1"/>
</dbReference>
<dbReference type="Proteomes" id="UP000483286">
    <property type="component" value="Unassembled WGS sequence"/>
</dbReference>